<evidence type="ECO:0000313" key="2">
    <source>
        <dbReference type="EMBL" id="SDD72821.1"/>
    </source>
</evidence>
<evidence type="ECO:0000259" key="1">
    <source>
        <dbReference type="Pfam" id="PF14534"/>
    </source>
</evidence>
<dbReference type="AlphaFoldDB" id="A0A222VVD0"/>
<dbReference type="EMBL" id="FMZE01000011">
    <property type="protein sequence ID" value="SDD72821.1"/>
    <property type="molecule type" value="Genomic_DNA"/>
</dbReference>
<dbReference type="Pfam" id="PF14534">
    <property type="entry name" value="DUF4440"/>
    <property type="match status" value="1"/>
</dbReference>
<dbReference type="SUPFAM" id="SSF54427">
    <property type="entry name" value="NTF2-like"/>
    <property type="match status" value="1"/>
</dbReference>
<dbReference type="OrthoDB" id="582247at2"/>
<dbReference type="STRING" id="530584.SAMN05421630_111261"/>
<dbReference type="Proteomes" id="UP000199494">
    <property type="component" value="Unassembled WGS sequence"/>
</dbReference>
<dbReference type="NCBIfam" id="TIGR02246">
    <property type="entry name" value="SgcJ/EcaC family oxidoreductase"/>
    <property type="match status" value="1"/>
</dbReference>
<organism evidence="2 3">
    <name type="scientific">Prauserella marina</name>
    <dbReference type="NCBI Taxonomy" id="530584"/>
    <lineage>
        <taxon>Bacteria</taxon>
        <taxon>Bacillati</taxon>
        <taxon>Actinomycetota</taxon>
        <taxon>Actinomycetes</taxon>
        <taxon>Pseudonocardiales</taxon>
        <taxon>Pseudonocardiaceae</taxon>
        <taxon>Prauserella</taxon>
    </lineage>
</organism>
<keyword evidence="3" id="KW-1185">Reference proteome</keyword>
<dbReference type="InterPro" id="IPR011944">
    <property type="entry name" value="Steroid_delta5-4_isomerase"/>
</dbReference>
<proteinExistence type="predicted"/>
<dbReference type="InterPro" id="IPR032710">
    <property type="entry name" value="NTF2-like_dom_sf"/>
</dbReference>
<feature type="domain" description="DUF4440" evidence="1">
    <location>
        <begin position="23"/>
        <end position="135"/>
    </location>
</feature>
<dbReference type="RefSeq" id="WP_091809414.1">
    <property type="nucleotide sequence ID" value="NZ_CP016353.1"/>
</dbReference>
<dbReference type="Gene3D" id="3.10.450.50">
    <property type="match status" value="1"/>
</dbReference>
<dbReference type="InterPro" id="IPR027843">
    <property type="entry name" value="DUF4440"/>
</dbReference>
<accession>A0A222VVD0</accession>
<gene>
    <name evidence="2" type="ORF">SAMN05421630_111261</name>
</gene>
<sequence>METKNAQSPVVKGPGTDADIAALKKVIEDTETAYNTNDAELMTKYFAAEASVVNAVGKRIVGREALLAANQQGLASFLKDQYVRYDVIEINFVRPDVALVHKQARATTSAGRLIDEDPAMLALYVLEKENDRWWIVVRQNTLVPS</sequence>
<dbReference type="KEGG" id="pmad:BAY61_25865"/>
<protein>
    <recommendedName>
        <fullName evidence="1">DUF4440 domain-containing protein</fullName>
    </recommendedName>
</protein>
<name>A0A222VVD0_9PSEU</name>
<reference evidence="2 3" key="1">
    <citation type="submission" date="2016-10" db="EMBL/GenBank/DDBJ databases">
        <authorList>
            <person name="de Groot N.N."/>
        </authorList>
    </citation>
    <scope>NUCLEOTIDE SEQUENCE [LARGE SCALE GENOMIC DNA]</scope>
    <source>
        <strain evidence="2 3">CGMCC 4.5506</strain>
    </source>
</reference>
<evidence type="ECO:0000313" key="3">
    <source>
        <dbReference type="Proteomes" id="UP000199494"/>
    </source>
</evidence>